<evidence type="ECO:0000313" key="3">
    <source>
        <dbReference type="Proteomes" id="UP000177722"/>
    </source>
</evidence>
<reference evidence="2 3" key="1">
    <citation type="journal article" date="2016" name="Nat. Commun.">
        <title>Thousands of microbial genomes shed light on interconnected biogeochemical processes in an aquifer system.</title>
        <authorList>
            <person name="Anantharaman K."/>
            <person name="Brown C.T."/>
            <person name="Hug L.A."/>
            <person name="Sharon I."/>
            <person name="Castelle C.J."/>
            <person name="Probst A.J."/>
            <person name="Thomas B.C."/>
            <person name="Singh A."/>
            <person name="Wilkins M.J."/>
            <person name="Karaoz U."/>
            <person name="Brodie E.L."/>
            <person name="Williams K.H."/>
            <person name="Hubbard S.S."/>
            <person name="Banfield J.F."/>
        </authorList>
    </citation>
    <scope>NUCLEOTIDE SEQUENCE [LARGE SCALE GENOMIC DNA]</scope>
</reference>
<comment type="caution">
    <text evidence="2">The sequence shown here is derived from an EMBL/GenBank/DDBJ whole genome shotgun (WGS) entry which is preliminary data.</text>
</comment>
<dbReference type="CDD" id="cd06325">
    <property type="entry name" value="PBP1_ABC_unchar_transporter"/>
    <property type="match status" value="1"/>
</dbReference>
<dbReference type="InterPro" id="IPR007487">
    <property type="entry name" value="ABC_transpt-TYRBP-like"/>
</dbReference>
<dbReference type="Pfam" id="PF04392">
    <property type="entry name" value="ABC_sub_bind"/>
    <property type="match status" value="1"/>
</dbReference>
<sequence length="354" mass="38845">MQPIKGSQVLMFVGALVIVAAIGLSFIKVFQATPPAAPELSRVLSEPKTIGVLTVSQYGDVVVGLKEGLKELGYTNVTFKEVLFETKATEQDVANLAKELIAEKVDLLYVPGEFWALWIINATKTIGNSTPIVHFSNFHDPVAYGLAKSFLSSGNNATGVSMNIAEVIQKQLEFLRKLRPDSKKIGVFGKGFGIPFIGGEWLNALKQQAPRLDYEVVEYTTDVSPPNVESAFHDLIAKFKRGDVDALYHIGGHYYGDQQTAETELAERLQIPMIVPLEDLPTGGHFGYSADFLSSGKQTAKMVDKIFRGAKPSNIPLEHAEKIFLVVYPTRARQAGVEFPEFILSIATQIVNDK</sequence>
<organism evidence="2 3">
    <name type="scientific">Candidatus Zambryskibacteria bacterium RIFCSPLOWO2_01_FULL_45_43</name>
    <dbReference type="NCBI Taxonomy" id="1802762"/>
    <lineage>
        <taxon>Bacteria</taxon>
        <taxon>Candidatus Zambryskiibacteriota</taxon>
    </lineage>
</organism>
<feature type="transmembrane region" description="Helical" evidence="1">
    <location>
        <begin position="9"/>
        <end position="30"/>
    </location>
</feature>
<gene>
    <name evidence="2" type="ORF">A3B16_02595</name>
</gene>
<proteinExistence type="predicted"/>
<dbReference type="SUPFAM" id="SSF53822">
    <property type="entry name" value="Periplasmic binding protein-like I"/>
    <property type="match status" value="1"/>
</dbReference>
<dbReference type="PANTHER" id="PTHR35271:SF1">
    <property type="entry name" value="ABC TRANSPORTER, SUBSTRATE-BINDING LIPOPROTEIN"/>
    <property type="match status" value="1"/>
</dbReference>
<keyword evidence="1" id="KW-1133">Transmembrane helix</keyword>
<keyword evidence="1" id="KW-0472">Membrane</keyword>
<name>A0A1G2U8Q1_9BACT</name>
<dbReference type="Proteomes" id="UP000177722">
    <property type="component" value="Unassembled WGS sequence"/>
</dbReference>
<dbReference type="Gene3D" id="3.40.50.2300">
    <property type="match status" value="2"/>
</dbReference>
<dbReference type="AlphaFoldDB" id="A0A1G2U8Q1"/>
<accession>A0A1G2U8Q1</accession>
<dbReference type="PANTHER" id="PTHR35271">
    <property type="entry name" value="ABC TRANSPORTER, SUBSTRATE-BINDING LIPOPROTEIN-RELATED"/>
    <property type="match status" value="1"/>
</dbReference>
<evidence type="ECO:0000313" key="2">
    <source>
        <dbReference type="EMBL" id="OHB05831.1"/>
    </source>
</evidence>
<protein>
    <recommendedName>
        <fullName evidence="4">ABC transporter substrate-binding protein PnrA-like domain-containing protein</fullName>
    </recommendedName>
</protein>
<dbReference type="EMBL" id="MHWF01000012">
    <property type="protein sequence ID" value="OHB05831.1"/>
    <property type="molecule type" value="Genomic_DNA"/>
</dbReference>
<evidence type="ECO:0008006" key="4">
    <source>
        <dbReference type="Google" id="ProtNLM"/>
    </source>
</evidence>
<dbReference type="InterPro" id="IPR028082">
    <property type="entry name" value="Peripla_BP_I"/>
</dbReference>
<evidence type="ECO:0000256" key="1">
    <source>
        <dbReference type="SAM" id="Phobius"/>
    </source>
</evidence>
<keyword evidence="1" id="KW-0812">Transmembrane</keyword>